<dbReference type="InterPro" id="IPR006026">
    <property type="entry name" value="Peptidase_Metallo"/>
</dbReference>
<evidence type="ECO:0000259" key="9">
    <source>
        <dbReference type="PROSITE" id="PS51864"/>
    </source>
</evidence>
<keyword evidence="1 6" id="KW-0645">Protease</keyword>
<comment type="caution">
    <text evidence="10">The sequence shown here is derived from an EMBL/GenBank/DDBJ whole genome shotgun (WGS) entry which is preliminary data.</text>
</comment>
<dbReference type="Gene3D" id="2.60.120.200">
    <property type="match status" value="1"/>
</dbReference>
<dbReference type="PANTHER" id="PTHR10127">
    <property type="entry name" value="DISCOIDIN, CUB, EGF, LAMININ , AND ZINC METALLOPROTEASE DOMAIN CONTAINING"/>
    <property type="match status" value="1"/>
</dbReference>
<keyword evidence="4 6" id="KW-0862">Zinc</keyword>
<evidence type="ECO:0000256" key="3">
    <source>
        <dbReference type="ARBA" id="ARBA00022801"/>
    </source>
</evidence>
<organism evidence="10 11">
    <name type="scientific">Pomacea canaliculata</name>
    <name type="common">Golden apple snail</name>
    <dbReference type="NCBI Taxonomy" id="400727"/>
    <lineage>
        <taxon>Eukaryota</taxon>
        <taxon>Metazoa</taxon>
        <taxon>Spiralia</taxon>
        <taxon>Lophotrochozoa</taxon>
        <taxon>Mollusca</taxon>
        <taxon>Gastropoda</taxon>
        <taxon>Caenogastropoda</taxon>
        <taxon>Architaenioglossa</taxon>
        <taxon>Ampullarioidea</taxon>
        <taxon>Ampullariidae</taxon>
        <taxon>Pomacea</taxon>
    </lineage>
</organism>
<dbReference type="InterPro" id="IPR001506">
    <property type="entry name" value="Peptidase_M12A"/>
</dbReference>
<dbReference type="GO" id="GO:0016020">
    <property type="term" value="C:membrane"/>
    <property type="evidence" value="ECO:0007669"/>
    <property type="project" value="InterPro"/>
</dbReference>
<protein>
    <recommendedName>
        <fullName evidence="7">Metalloendopeptidase</fullName>
        <ecNumber evidence="7">3.4.24.-</ecNumber>
    </recommendedName>
</protein>
<keyword evidence="3 6" id="KW-0378">Hydrolase</keyword>
<reference evidence="10 11" key="1">
    <citation type="submission" date="2018-04" db="EMBL/GenBank/DDBJ databases">
        <title>The genome of golden apple snail Pomacea canaliculata provides insight into stress tolerance and invasive adaptation.</title>
        <authorList>
            <person name="Liu C."/>
            <person name="Liu B."/>
            <person name="Ren Y."/>
            <person name="Zhang Y."/>
            <person name="Wang H."/>
            <person name="Li S."/>
            <person name="Jiang F."/>
            <person name="Yin L."/>
            <person name="Zhang G."/>
            <person name="Qian W."/>
            <person name="Fan W."/>
        </authorList>
    </citation>
    <scope>NUCLEOTIDE SEQUENCE [LARGE SCALE GENOMIC DNA]</scope>
    <source>
        <strain evidence="10">SZHN2017</strain>
        <tissue evidence="10">Muscle</tissue>
    </source>
</reference>
<dbReference type="PROSITE" id="PS50060">
    <property type="entry name" value="MAM_2"/>
    <property type="match status" value="1"/>
</dbReference>
<dbReference type="AlphaFoldDB" id="A0A2T7PWH5"/>
<keyword evidence="11" id="KW-1185">Reference proteome</keyword>
<dbReference type="InterPro" id="IPR024079">
    <property type="entry name" value="MetalloPept_cat_dom_sf"/>
</dbReference>
<dbReference type="PROSITE" id="PS51864">
    <property type="entry name" value="ASTACIN"/>
    <property type="match status" value="1"/>
</dbReference>
<evidence type="ECO:0000256" key="4">
    <source>
        <dbReference type="ARBA" id="ARBA00022833"/>
    </source>
</evidence>
<feature type="domain" description="Peptidase M12A" evidence="9">
    <location>
        <begin position="204"/>
        <end position="406"/>
    </location>
</feature>
<dbReference type="OrthoDB" id="291007at2759"/>
<gene>
    <name evidence="10" type="ORF">C0Q70_00341</name>
</gene>
<dbReference type="Pfam" id="PF01400">
    <property type="entry name" value="Astacin"/>
    <property type="match status" value="1"/>
</dbReference>
<dbReference type="GO" id="GO:0006508">
    <property type="term" value="P:proteolysis"/>
    <property type="evidence" value="ECO:0007669"/>
    <property type="project" value="UniProtKB-KW"/>
</dbReference>
<dbReference type="EMBL" id="PZQS01000001">
    <property type="protein sequence ID" value="PVD37740.1"/>
    <property type="molecule type" value="Genomic_DNA"/>
</dbReference>
<evidence type="ECO:0000256" key="2">
    <source>
        <dbReference type="ARBA" id="ARBA00022723"/>
    </source>
</evidence>
<evidence type="ECO:0000313" key="11">
    <source>
        <dbReference type="Proteomes" id="UP000245119"/>
    </source>
</evidence>
<feature type="active site" evidence="6">
    <location>
        <position position="301"/>
    </location>
</feature>
<dbReference type="Pfam" id="PF00629">
    <property type="entry name" value="MAM"/>
    <property type="match status" value="1"/>
</dbReference>
<dbReference type="GO" id="GO:0004222">
    <property type="term" value="F:metalloendopeptidase activity"/>
    <property type="evidence" value="ECO:0007669"/>
    <property type="project" value="UniProtKB-UniRule"/>
</dbReference>
<dbReference type="PANTHER" id="PTHR10127:SF780">
    <property type="entry name" value="METALLOENDOPEPTIDASE"/>
    <property type="match status" value="1"/>
</dbReference>
<comment type="cofactor">
    <cofactor evidence="6 7">
        <name>Zn(2+)</name>
        <dbReference type="ChEBI" id="CHEBI:29105"/>
    </cofactor>
    <text evidence="6 7">Binds 1 zinc ion per subunit.</text>
</comment>
<evidence type="ECO:0000256" key="1">
    <source>
        <dbReference type="ARBA" id="ARBA00022670"/>
    </source>
</evidence>
<comment type="caution">
    <text evidence="6">Lacks conserved residue(s) required for the propagation of feature annotation.</text>
</comment>
<sequence length="575" mass="63638">MPLKLNLSLQTVPVMTGLTAVTVTPGQRDACTAFAFHKTRHVTTGVALAAEDIRASLPAAFNCHVCCRCAGRGGWRDGVGFLEGNIDLLQPTSVQDTIVSCSFSSNLCHLQQDHTNIFDWSLGSGSIPATNPHPHAERTGWRGGNQTLDDTVQLPGSCVKLSLRATCVCRNETLLSSTDESSSYVDFEELRYFEGDIDLPKVRSVIRGANYKWPRNTVYYTISSSYPTATRNLILQAMKEIEDDTKHGTTYCVRFEQRTTQTDYINVHSGDGCHSKVGHQGGAQEVSIGSGCDTKGVVMHELLHALGFWHEHSRYDRDNYIVVHTDNVVTDSIHDFEKHTVSQVDTLGMNYDLGSIMHYGPYTFAKDKSKPTISVKPGQGSGVTMGQRLALSSEDVQQIQKLYGCVVDTSHITHPTYQYIVNCNFEADFCNLQQDKSDNFDWLRMSGSTPTLNTGPNADHTNGAGYYIYAEATNHLRQVTKLTTPTATRGEYCIDFWLFQGGSEEGSFQVWVGGPDVVAQAIKTITGDQDAEWNHFRINLNSPASFHLVLQANIGRGEHSDIAIDDFKFYKGRCL</sequence>
<name>A0A2T7PWH5_POMCA</name>
<evidence type="ECO:0000256" key="7">
    <source>
        <dbReference type="RuleBase" id="RU361183"/>
    </source>
</evidence>
<dbReference type="PRINTS" id="PR00480">
    <property type="entry name" value="ASTACIN"/>
</dbReference>
<keyword evidence="2 6" id="KW-0479">Metal-binding</keyword>
<keyword evidence="5 6" id="KW-0482">Metalloprotease</keyword>
<dbReference type="CDD" id="cd04280">
    <property type="entry name" value="ZnMc_astacin_like"/>
    <property type="match status" value="1"/>
</dbReference>
<dbReference type="GO" id="GO:0008270">
    <property type="term" value="F:zinc ion binding"/>
    <property type="evidence" value="ECO:0007669"/>
    <property type="project" value="UniProtKB-UniRule"/>
</dbReference>
<feature type="domain" description="MAM" evidence="8">
    <location>
        <begin position="421"/>
        <end position="575"/>
    </location>
</feature>
<feature type="binding site" evidence="6">
    <location>
        <position position="304"/>
    </location>
    <ligand>
        <name>Zn(2+)</name>
        <dbReference type="ChEBI" id="CHEBI:29105"/>
        <note>catalytic</note>
    </ligand>
</feature>
<dbReference type="InterPro" id="IPR000998">
    <property type="entry name" value="MAM_dom"/>
</dbReference>
<dbReference type="CDD" id="cd06263">
    <property type="entry name" value="MAM"/>
    <property type="match status" value="1"/>
</dbReference>
<dbReference type="Proteomes" id="UP000245119">
    <property type="component" value="Linkage Group LG1"/>
</dbReference>
<evidence type="ECO:0000313" key="10">
    <source>
        <dbReference type="EMBL" id="PVD37740.1"/>
    </source>
</evidence>
<dbReference type="InterPro" id="IPR013320">
    <property type="entry name" value="ConA-like_dom_sf"/>
</dbReference>
<proteinExistence type="predicted"/>
<dbReference type="SMART" id="SM00137">
    <property type="entry name" value="MAM"/>
    <property type="match status" value="1"/>
</dbReference>
<accession>A0A2T7PWH5</accession>
<evidence type="ECO:0000256" key="5">
    <source>
        <dbReference type="ARBA" id="ARBA00023049"/>
    </source>
</evidence>
<dbReference type="InterPro" id="IPR034035">
    <property type="entry name" value="Astacin-like_dom"/>
</dbReference>
<evidence type="ECO:0000259" key="8">
    <source>
        <dbReference type="PROSITE" id="PS50060"/>
    </source>
</evidence>
<dbReference type="SMART" id="SM00235">
    <property type="entry name" value="ZnMc"/>
    <property type="match status" value="1"/>
</dbReference>
<feature type="binding site" evidence="6">
    <location>
        <position position="300"/>
    </location>
    <ligand>
        <name>Zn(2+)</name>
        <dbReference type="ChEBI" id="CHEBI:29105"/>
        <note>catalytic</note>
    </ligand>
</feature>
<feature type="binding site" evidence="6">
    <location>
        <position position="310"/>
    </location>
    <ligand>
        <name>Zn(2+)</name>
        <dbReference type="ChEBI" id="CHEBI:29105"/>
        <note>catalytic</note>
    </ligand>
</feature>
<dbReference type="SUPFAM" id="SSF49899">
    <property type="entry name" value="Concanavalin A-like lectins/glucanases"/>
    <property type="match status" value="1"/>
</dbReference>
<dbReference type="SUPFAM" id="SSF55486">
    <property type="entry name" value="Metalloproteases ('zincins'), catalytic domain"/>
    <property type="match status" value="1"/>
</dbReference>
<evidence type="ECO:0000256" key="6">
    <source>
        <dbReference type="PROSITE-ProRule" id="PRU01211"/>
    </source>
</evidence>
<dbReference type="Gene3D" id="3.40.390.10">
    <property type="entry name" value="Collagenase (Catalytic Domain)"/>
    <property type="match status" value="1"/>
</dbReference>
<dbReference type="EC" id="3.4.24.-" evidence="7"/>